<sequence>EETQINIANKEKTIIDCLDKPQYAGGVIEVAKALKNNTFGNKKLASYAQHIGNSGVIRRLGYLCELLSIKIKLPKLNTRNYLLLDPTMPEKGPKSAKWRLIINLDEKVLGELE</sequence>
<reference evidence="1" key="1">
    <citation type="journal article" date="2014" name="Front. Microbiol.">
        <title>High frequency of phylogenetically diverse reductive dehalogenase-homologous genes in deep subseafloor sedimentary metagenomes.</title>
        <authorList>
            <person name="Kawai M."/>
            <person name="Futagami T."/>
            <person name="Toyoda A."/>
            <person name="Takaki Y."/>
            <person name="Nishi S."/>
            <person name="Hori S."/>
            <person name="Arai W."/>
            <person name="Tsubouchi T."/>
            <person name="Morono Y."/>
            <person name="Uchiyama I."/>
            <person name="Ito T."/>
            <person name="Fujiyama A."/>
            <person name="Inagaki F."/>
            <person name="Takami H."/>
        </authorList>
    </citation>
    <scope>NUCLEOTIDE SEQUENCE</scope>
    <source>
        <strain evidence="1">Expedition CK06-06</strain>
    </source>
</reference>
<organism evidence="1">
    <name type="scientific">marine sediment metagenome</name>
    <dbReference type="NCBI Taxonomy" id="412755"/>
    <lineage>
        <taxon>unclassified sequences</taxon>
        <taxon>metagenomes</taxon>
        <taxon>ecological metagenomes</taxon>
    </lineage>
</organism>
<evidence type="ECO:0000313" key="1">
    <source>
        <dbReference type="EMBL" id="GAG57809.1"/>
    </source>
</evidence>
<gene>
    <name evidence="1" type="ORF">S01H4_03502</name>
</gene>
<dbReference type="AlphaFoldDB" id="X0YNE6"/>
<dbReference type="EMBL" id="BART01000865">
    <property type="protein sequence ID" value="GAG57809.1"/>
    <property type="molecule type" value="Genomic_DNA"/>
</dbReference>
<name>X0YNE6_9ZZZZ</name>
<comment type="caution">
    <text evidence="1">The sequence shown here is derived from an EMBL/GenBank/DDBJ whole genome shotgun (WGS) entry which is preliminary data.</text>
</comment>
<evidence type="ECO:0008006" key="2">
    <source>
        <dbReference type="Google" id="ProtNLM"/>
    </source>
</evidence>
<feature type="non-terminal residue" evidence="1">
    <location>
        <position position="1"/>
    </location>
</feature>
<protein>
    <recommendedName>
        <fullName evidence="2">AbiEi antitoxin C-terminal domain-containing protein</fullName>
    </recommendedName>
</protein>
<accession>X0YNE6</accession>
<proteinExistence type="predicted"/>